<proteinExistence type="predicted"/>
<gene>
    <name evidence="3" type="ORF">B1756_13310</name>
</gene>
<feature type="transmembrane region" description="Helical" evidence="2">
    <location>
        <begin position="42"/>
        <end position="63"/>
    </location>
</feature>
<feature type="region of interest" description="Disordered" evidence="1">
    <location>
        <begin position="114"/>
        <end position="148"/>
    </location>
</feature>
<accession>A0A2Z2HY09</accession>
<protein>
    <recommendedName>
        <fullName evidence="5">SHOCT domain-containing protein</fullName>
    </recommendedName>
</protein>
<dbReference type="GeneID" id="32895073"/>
<feature type="transmembrane region" description="Helical" evidence="2">
    <location>
        <begin position="12"/>
        <end position="36"/>
    </location>
</feature>
<dbReference type="KEGG" id="naj:B1756_13310"/>
<keyword evidence="2" id="KW-0472">Membrane</keyword>
<sequence>MGRLGILALKGLGALLLAFVALSIVVTVVGLVLWLVGAAISALVTLVILALFVLAGIGLYTVMRGSSGTPQERYRNERGGSEQPADESDPKAALQEQYVEGELTDAEFERELERVLSGDEDATGHSHPEPAARSLEDLDGQRERDRDR</sequence>
<reference evidence="4" key="1">
    <citation type="submission" date="2017-02" db="EMBL/GenBank/DDBJ databases">
        <title>Natronthermophilus aegyptiacus gen. nov.,sp. nov., an aerobic, extremely halophilic alkalithermophilic archaeon isolated from the athalassohaline Wadi An Natrun, Egypt.</title>
        <authorList>
            <person name="Zhao B."/>
        </authorList>
    </citation>
    <scope>NUCLEOTIDE SEQUENCE [LARGE SCALE GENOMIC DNA]</scope>
    <source>
        <strain evidence="4">JW/NM-HA 15</strain>
    </source>
</reference>
<dbReference type="Proteomes" id="UP000250088">
    <property type="component" value="Chromosome"/>
</dbReference>
<evidence type="ECO:0000256" key="2">
    <source>
        <dbReference type="SAM" id="Phobius"/>
    </source>
</evidence>
<name>A0A2Z2HY09_9EURY</name>
<keyword evidence="2" id="KW-0812">Transmembrane</keyword>
<evidence type="ECO:0000256" key="1">
    <source>
        <dbReference type="SAM" id="MobiDB-lite"/>
    </source>
</evidence>
<dbReference type="OrthoDB" id="53394at2157"/>
<dbReference type="AlphaFoldDB" id="A0A2Z2HY09"/>
<organism evidence="3 4">
    <name type="scientific">Natrarchaeobaculum aegyptiacum</name>
    <dbReference type="NCBI Taxonomy" id="745377"/>
    <lineage>
        <taxon>Archaea</taxon>
        <taxon>Methanobacteriati</taxon>
        <taxon>Methanobacteriota</taxon>
        <taxon>Stenosarchaea group</taxon>
        <taxon>Halobacteria</taxon>
        <taxon>Halobacteriales</taxon>
        <taxon>Natrialbaceae</taxon>
        <taxon>Natrarchaeobaculum</taxon>
    </lineage>
</organism>
<keyword evidence="4" id="KW-1185">Reference proteome</keyword>
<evidence type="ECO:0008006" key="5">
    <source>
        <dbReference type="Google" id="ProtNLM"/>
    </source>
</evidence>
<evidence type="ECO:0000313" key="4">
    <source>
        <dbReference type="Proteomes" id="UP000250088"/>
    </source>
</evidence>
<keyword evidence="2" id="KW-1133">Transmembrane helix</keyword>
<evidence type="ECO:0000313" key="3">
    <source>
        <dbReference type="EMBL" id="ARS90607.1"/>
    </source>
</evidence>
<feature type="region of interest" description="Disordered" evidence="1">
    <location>
        <begin position="64"/>
        <end position="93"/>
    </location>
</feature>
<dbReference type="RefSeq" id="WP_086888979.1">
    <property type="nucleotide sequence ID" value="NZ_CP019893.1"/>
</dbReference>
<dbReference type="EMBL" id="CP019893">
    <property type="protein sequence ID" value="ARS90607.1"/>
    <property type="molecule type" value="Genomic_DNA"/>
</dbReference>